<reference evidence="3" key="1">
    <citation type="submission" date="2020-04" db="EMBL/GenBank/DDBJ databases">
        <authorList>
            <person name="Zhang T."/>
        </authorList>
    </citation>
    <scope>NUCLEOTIDE SEQUENCE</scope>
    <source>
        <strain evidence="3">HKST-UBA13</strain>
    </source>
</reference>
<keyword evidence="2" id="KW-1133">Transmembrane helix</keyword>
<feature type="region of interest" description="Disordered" evidence="1">
    <location>
        <begin position="93"/>
        <end position="115"/>
    </location>
</feature>
<evidence type="ECO:0000256" key="2">
    <source>
        <dbReference type="SAM" id="Phobius"/>
    </source>
</evidence>
<comment type="caution">
    <text evidence="3">The sequence shown here is derived from an EMBL/GenBank/DDBJ whole genome shotgun (WGS) entry which is preliminary data.</text>
</comment>
<dbReference type="AlphaFoldDB" id="A0A955I961"/>
<evidence type="ECO:0000313" key="3">
    <source>
        <dbReference type="EMBL" id="MCA9380947.1"/>
    </source>
</evidence>
<feature type="region of interest" description="Disordered" evidence="1">
    <location>
        <begin position="1"/>
        <end position="41"/>
    </location>
</feature>
<dbReference type="EMBL" id="JAGQLJ010000034">
    <property type="protein sequence ID" value="MCA9380947.1"/>
    <property type="molecule type" value="Genomic_DNA"/>
</dbReference>
<sequence>MEENKEQKEETTLGKEIKKEDLANAEVKSEEPKEKTSKKKNNKQRVQNMLFAFIALCFCCVIFSILLGGVAVYQSITGEDLFNTNISTPTLFRKNSEENSDVQKNSEESSKSDKDSAIEFNNKIVDMQVSLIGHFQNLGATLATKDIDAVDKAYSDSLGASYITAQKIDTIEVVEGGEDLRVAAKNLFQFYLDVLSNDYSTIVEELRLTGEISEESINNLTTKISANEAKLDLQFQKAQQELADKYNFEIQ</sequence>
<evidence type="ECO:0000256" key="1">
    <source>
        <dbReference type="SAM" id="MobiDB-lite"/>
    </source>
</evidence>
<reference evidence="3" key="2">
    <citation type="journal article" date="2021" name="Microbiome">
        <title>Successional dynamics and alternative stable states in a saline activated sludge microbial community over 9 years.</title>
        <authorList>
            <person name="Wang Y."/>
            <person name="Ye J."/>
            <person name="Ju F."/>
            <person name="Liu L."/>
            <person name="Boyd J.A."/>
            <person name="Deng Y."/>
            <person name="Parks D.H."/>
            <person name="Jiang X."/>
            <person name="Yin X."/>
            <person name="Woodcroft B.J."/>
            <person name="Tyson G.W."/>
            <person name="Hugenholtz P."/>
            <person name="Polz M.F."/>
            <person name="Zhang T."/>
        </authorList>
    </citation>
    <scope>NUCLEOTIDE SEQUENCE</scope>
    <source>
        <strain evidence="3">HKST-UBA13</strain>
    </source>
</reference>
<feature type="transmembrane region" description="Helical" evidence="2">
    <location>
        <begin position="49"/>
        <end position="73"/>
    </location>
</feature>
<dbReference type="Proteomes" id="UP000775877">
    <property type="component" value="Unassembled WGS sequence"/>
</dbReference>
<accession>A0A955I961</accession>
<protein>
    <submittedName>
        <fullName evidence="3">Uncharacterized protein</fullName>
    </submittedName>
</protein>
<name>A0A955I961_9BACT</name>
<feature type="compositionally biased region" description="Basic and acidic residues" evidence="1">
    <location>
        <begin position="1"/>
        <end position="35"/>
    </location>
</feature>
<organism evidence="3 4">
    <name type="scientific">Candidatus Dojkabacteria bacterium</name>
    <dbReference type="NCBI Taxonomy" id="2099670"/>
    <lineage>
        <taxon>Bacteria</taxon>
        <taxon>Candidatus Dojkabacteria</taxon>
    </lineage>
</organism>
<proteinExistence type="predicted"/>
<evidence type="ECO:0000313" key="4">
    <source>
        <dbReference type="Proteomes" id="UP000775877"/>
    </source>
</evidence>
<keyword evidence="2" id="KW-0472">Membrane</keyword>
<keyword evidence="2" id="KW-0812">Transmembrane</keyword>
<feature type="compositionally biased region" description="Basic and acidic residues" evidence="1">
    <location>
        <begin position="104"/>
        <end position="115"/>
    </location>
</feature>
<gene>
    <name evidence="3" type="ORF">KC678_01665</name>
</gene>